<proteinExistence type="predicted"/>
<feature type="region of interest" description="Disordered" evidence="1">
    <location>
        <begin position="37"/>
        <end position="213"/>
    </location>
</feature>
<name>A0ABX8AD40_9BRAD</name>
<evidence type="ECO:0000313" key="3">
    <source>
        <dbReference type="EMBL" id="QUS41593.1"/>
    </source>
</evidence>
<feature type="compositionally biased region" description="Low complexity" evidence="1">
    <location>
        <begin position="182"/>
        <end position="202"/>
    </location>
</feature>
<sequence length="267" mass="27750">MLKKYLSKFTIDILPSIMATVVGAYIVNVYIIPKTREDRPPAPAAASVPAPDKAVAKPAEAAAAAVDAPEPAPTTTKKATEKPVEKAATDKSDKADANKAVEARRHAPAREKAAAKPESAKSESAKAEPAKSEAPAPVLATVGTAPSGDANDLARAAIERLSRGEKVETPRAPEPRMPERTAAAQPPVAPAVQPAQQAQPMQQLPPPIVVSNPSVEDAVPALQSRGPRPPGEVPVPMREMQADAGNVAVVPMSSRTCSAVRSRCSTK</sequence>
<dbReference type="RefSeq" id="WP_211910234.1">
    <property type="nucleotide sequence ID" value="NZ_CP036498.1"/>
</dbReference>
<keyword evidence="4" id="KW-1185">Reference proteome</keyword>
<keyword evidence="2" id="KW-0812">Transmembrane</keyword>
<organism evidence="3 4">
    <name type="scientific">Tardiphaga alba</name>
    <dbReference type="NCBI Taxonomy" id="340268"/>
    <lineage>
        <taxon>Bacteria</taxon>
        <taxon>Pseudomonadati</taxon>
        <taxon>Pseudomonadota</taxon>
        <taxon>Alphaproteobacteria</taxon>
        <taxon>Hyphomicrobiales</taxon>
        <taxon>Nitrobacteraceae</taxon>
        <taxon>Tardiphaga</taxon>
    </lineage>
</organism>
<evidence type="ECO:0000256" key="2">
    <source>
        <dbReference type="SAM" id="Phobius"/>
    </source>
</evidence>
<feature type="compositionally biased region" description="Basic and acidic residues" evidence="1">
    <location>
        <begin position="157"/>
        <end position="179"/>
    </location>
</feature>
<accession>A0ABX8AD40</accession>
<feature type="transmembrane region" description="Helical" evidence="2">
    <location>
        <begin position="12"/>
        <end position="32"/>
    </location>
</feature>
<evidence type="ECO:0000256" key="1">
    <source>
        <dbReference type="SAM" id="MobiDB-lite"/>
    </source>
</evidence>
<evidence type="ECO:0000313" key="4">
    <source>
        <dbReference type="Proteomes" id="UP000682843"/>
    </source>
</evidence>
<feature type="compositionally biased region" description="Basic and acidic residues" evidence="1">
    <location>
        <begin position="78"/>
        <end position="131"/>
    </location>
</feature>
<keyword evidence="2" id="KW-0472">Membrane</keyword>
<dbReference type="EMBL" id="CP036498">
    <property type="protein sequence ID" value="QUS41593.1"/>
    <property type="molecule type" value="Genomic_DNA"/>
</dbReference>
<keyword evidence="2" id="KW-1133">Transmembrane helix</keyword>
<reference evidence="3 4" key="1">
    <citation type="submission" date="2019-02" db="EMBL/GenBank/DDBJ databases">
        <title>Emended description of the genus Rhodopseudomonas and description of Rhodopseudomonas albus sp. nov., a non-phototrophic, heavy-metal-tolerant bacterium isolated from garden soil.</title>
        <authorList>
            <person name="Bao Z."/>
            <person name="Cao W.W."/>
            <person name="Sato Y."/>
            <person name="Nishizawa T."/>
            <person name="Zhao J."/>
            <person name="Guo Y."/>
            <person name="Ohta H."/>
        </authorList>
    </citation>
    <scope>NUCLEOTIDE SEQUENCE [LARGE SCALE GENOMIC DNA]</scope>
    <source>
        <strain evidence="3 4">SK50-23</strain>
    </source>
</reference>
<dbReference type="Proteomes" id="UP000682843">
    <property type="component" value="Chromosome"/>
</dbReference>
<feature type="compositionally biased region" description="Low complexity" evidence="1">
    <location>
        <begin position="44"/>
        <end position="77"/>
    </location>
</feature>
<protein>
    <submittedName>
        <fullName evidence="3">Uncharacterized protein</fullName>
    </submittedName>
</protein>
<gene>
    <name evidence="3" type="ORF">RPMA_24135</name>
</gene>